<dbReference type="EMBL" id="JAUSVM010000001">
    <property type="protein sequence ID" value="MDQ0425793.1"/>
    <property type="molecule type" value="Genomic_DNA"/>
</dbReference>
<dbReference type="PROSITE" id="PS50234">
    <property type="entry name" value="VWFA"/>
    <property type="match status" value="1"/>
</dbReference>
<sequence length="330" mass="35009">MVTRAGLEVPWLVPVVLGVVAAAVLVGLLLRDRRATTGVANTEDLRRVPALRAWRVRYRALRVGLALAVAAAAVGAGVLAARPVTVEERTRELANRDIVLCLDVSGSMVDYDERVVATFERLVEGFTGERVALAVFDSTSSTVFPLTDDYTLVSEQLRAAREAFADPRSPEAEAIYRGTSGLEGQASLVGDGLASCTLLFDQFDADRSRSVVLATDNEVWGSPIYTLPEAAALAASRGVVLHALHAAGRETFAASTATEMRLAAESTDGTFSTADDAGAVPAILARVQASQLAAMDADPERVVTDDSDRWLVLLYAAGLAAVVLAWRVRA</sequence>
<keyword evidence="1" id="KW-1133">Transmembrane helix</keyword>
<feature type="transmembrane region" description="Helical" evidence="1">
    <location>
        <begin position="60"/>
        <end position="81"/>
    </location>
</feature>
<dbReference type="InterPro" id="IPR002035">
    <property type="entry name" value="VWF_A"/>
</dbReference>
<name>A0ABU0GK98_9CELL</name>
<accession>A0ABU0GK98</accession>
<reference evidence="3 4" key="1">
    <citation type="submission" date="2023-07" db="EMBL/GenBank/DDBJ databases">
        <title>Sequencing the genomes of 1000 actinobacteria strains.</title>
        <authorList>
            <person name="Klenk H.-P."/>
        </authorList>
    </citation>
    <scope>NUCLEOTIDE SEQUENCE [LARGE SCALE GENOMIC DNA]</scope>
    <source>
        <strain evidence="3 4">DSM 14785</strain>
    </source>
</reference>
<evidence type="ECO:0000313" key="4">
    <source>
        <dbReference type="Proteomes" id="UP001240250"/>
    </source>
</evidence>
<gene>
    <name evidence="3" type="ORF">JO380_002174</name>
</gene>
<dbReference type="Proteomes" id="UP001240250">
    <property type="component" value="Unassembled WGS sequence"/>
</dbReference>
<dbReference type="Pfam" id="PF13519">
    <property type="entry name" value="VWA_2"/>
    <property type="match status" value="1"/>
</dbReference>
<comment type="caution">
    <text evidence="3">The sequence shown here is derived from an EMBL/GenBank/DDBJ whole genome shotgun (WGS) entry which is preliminary data.</text>
</comment>
<dbReference type="RefSeq" id="WP_070319499.1">
    <property type="nucleotide sequence ID" value="NZ_JAUSVM010000001.1"/>
</dbReference>
<organism evidence="3 4">
    <name type="scientific">Cellulomonas iranensis</name>
    <dbReference type="NCBI Taxonomy" id="76862"/>
    <lineage>
        <taxon>Bacteria</taxon>
        <taxon>Bacillati</taxon>
        <taxon>Actinomycetota</taxon>
        <taxon>Actinomycetes</taxon>
        <taxon>Micrococcales</taxon>
        <taxon>Cellulomonadaceae</taxon>
        <taxon>Cellulomonas</taxon>
    </lineage>
</organism>
<keyword evidence="1" id="KW-0812">Transmembrane</keyword>
<dbReference type="Gene3D" id="3.40.50.410">
    <property type="entry name" value="von Willebrand factor, type A domain"/>
    <property type="match status" value="1"/>
</dbReference>
<evidence type="ECO:0000256" key="1">
    <source>
        <dbReference type="SAM" id="Phobius"/>
    </source>
</evidence>
<evidence type="ECO:0000313" key="3">
    <source>
        <dbReference type="EMBL" id="MDQ0425793.1"/>
    </source>
</evidence>
<dbReference type="InterPro" id="IPR036465">
    <property type="entry name" value="vWFA_dom_sf"/>
</dbReference>
<evidence type="ECO:0000259" key="2">
    <source>
        <dbReference type="PROSITE" id="PS50234"/>
    </source>
</evidence>
<dbReference type="SMART" id="SM00327">
    <property type="entry name" value="VWA"/>
    <property type="match status" value="1"/>
</dbReference>
<feature type="domain" description="VWFA" evidence="2">
    <location>
        <begin position="97"/>
        <end position="287"/>
    </location>
</feature>
<proteinExistence type="predicted"/>
<protein>
    <submittedName>
        <fullName evidence="3">Ca-activated chloride channel family protein</fullName>
    </submittedName>
</protein>
<keyword evidence="4" id="KW-1185">Reference proteome</keyword>
<dbReference type="SUPFAM" id="SSF53300">
    <property type="entry name" value="vWA-like"/>
    <property type="match status" value="1"/>
</dbReference>
<keyword evidence="1" id="KW-0472">Membrane</keyword>
<feature type="transmembrane region" description="Helical" evidence="1">
    <location>
        <begin position="12"/>
        <end position="30"/>
    </location>
</feature>